<gene>
    <name evidence="2" type="ORF">PoB_006375300</name>
</gene>
<feature type="region of interest" description="Disordered" evidence="1">
    <location>
        <begin position="79"/>
        <end position="133"/>
    </location>
</feature>
<evidence type="ECO:0000313" key="3">
    <source>
        <dbReference type="Proteomes" id="UP000735302"/>
    </source>
</evidence>
<organism evidence="2 3">
    <name type="scientific">Plakobranchus ocellatus</name>
    <dbReference type="NCBI Taxonomy" id="259542"/>
    <lineage>
        <taxon>Eukaryota</taxon>
        <taxon>Metazoa</taxon>
        <taxon>Spiralia</taxon>
        <taxon>Lophotrochozoa</taxon>
        <taxon>Mollusca</taxon>
        <taxon>Gastropoda</taxon>
        <taxon>Heterobranchia</taxon>
        <taxon>Euthyneura</taxon>
        <taxon>Panpulmonata</taxon>
        <taxon>Sacoglossa</taxon>
        <taxon>Placobranchoidea</taxon>
        <taxon>Plakobranchidae</taxon>
        <taxon>Plakobranchus</taxon>
    </lineage>
</organism>
<evidence type="ECO:0000256" key="1">
    <source>
        <dbReference type="SAM" id="MobiDB-lite"/>
    </source>
</evidence>
<reference evidence="2 3" key="1">
    <citation type="journal article" date="2021" name="Elife">
        <title>Chloroplast acquisition without the gene transfer in kleptoplastic sea slugs, Plakobranchus ocellatus.</title>
        <authorList>
            <person name="Maeda T."/>
            <person name="Takahashi S."/>
            <person name="Yoshida T."/>
            <person name="Shimamura S."/>
            <person name="Takaki Y."/>
            <person name="Nagai Y."/>
            <person name="Toyoda A."/>
            <person name="Suzuki Y."/>
            <person name="Arimoto A."/>
            <person name="Ishii H."/>
            <person name="Satoh N."/>
            <person name="Nishiyama T."/>
            <person name="Hasebe M."/>
            <person name="Maruyama T."/>
            <person name="Minagawa J."/>
            <person name="Obokata J."/>
            <person name="Shigenobu S."/>
        </authorList>
    </citation>
    <scope>NUCLEOTIDE SEQUENCE [LARGE SCALE GENOMIC DNA]</scope>
</reference>
<dbReference type="AlphaFoldDB" id="A0AAV4CZC6"/>
<proteinExistence type="predicted"/>
<protein>
    <submittedName>
        <fullName evidence="2">Uncharacterized protein</fullName>
    </submittedName>
</protein>
<accession>A0AAV4CZC6</accession>
<dbReference type="EMBL" id="BLXT01007182">
    <property type="protein sequence ID" value="GFO37248.1"/>
    <property type="molecule type" value="Genomic_DNA"/>
</dbReference>
<comment type="caution">
    <text evidence="2">The sequence shown here is derived from an EMBL/GenBank/DDBJ whole genome shotgun (WGS) entry which is preliminary data.</text>
</comment>
<evidence type="ECO:0000313" key="2">
    <source>
        <dbReference type="EMBL" id="GFO37248.1"/>
    </source>
</evidence>
<dbReference type="Proteomes" id="UP000735302">
    <property type="component" value="Unassembled WGS sequence"/>
</dbReference>
<keyword evidence="3" id="KW-1185">Reference proteome</keyword>
<name>A0AAV4CZC6_9GAST</name>
<sequence>MSAVWWSLWSSSSWKYIHRATGGKAAVASFLDEPFSCVTTPGSDDFCCTTLTHNATKKTDEVQTLLQGTDLPQAVFTGRNLPEARTDPPFEAPSDSGRIQYSPPQEPDRSGQARKKQPTKQAPDVEQSGQSIQTVHSGALLRLEDVVRNLMRDVVQIFDTPQAAPLGLPPAKNKKKRCRVKDEDRTYKRENLFNICERCGQHKLKETGHKGYKGYSHCPSDRESYDEFFRRVKRLIEDKKNSNTFHFQYLLH</sequence>